<gene>
    <name evidence="6" type="ORF">VST7929_02126</name>
</gene>
<name>A0ABM8ZV67_9VIBR</name>
<dbReference type="InterPro" id="IPR050301">
    <property type="entry name" value="NTE"/>
</dbReference>
<evidence type="ECO:0000256" key="4">
    <source>
        <dbReference type="PROSITE-ProRule" id="PRU01161"/>
    </source>
</evidence>
<evidence type="ECO:0000259" key="5">
    <source>
        <dbReference type="PROSITE" id="PS51635"/>
    </source>
</evidence>
<keyword evidence="3 4" id="KW-0443">Lipid metabolism</keyword>
<feature type="active site" description="Nucleophile" evidence="4">
    <location>
        <position position="49"/>
    </location>
</feature>
<dbReference type="Gene3D" id="3.40.1090.10">
    <property type="entry name" value="Cytosolic phospholipase A2 catalytic domain"/>
    <property type="match status" value="1"/>
</dbReference>
<evidence type="ECO:0000256" key="2">
    <source>
        <dbReference type="ARBA" id="ARBA00022963"/>
    </source>
</evidence>
<sequence length="379" mass="42168">MAAKSQQKCALMLTGGGAQAAYQVGVLKAIAEWYPRVHHAPFSIYCGTSAGAINATAVASYNACFRLGVKKLDWFWRRLHTNRVFAATFTGVSKHILGQVFGRMRASYLPPPTVSLLDNQPLRSMLNEVIHYPRLEQQIRSQVLDALAVTVSSYQSGVSMSFYQGQGHFRPWTKAKHKGRPALIRNDHLLASAAIPLLFPAVKIGDSYFGDGSIHQLSPLSPAIKLGADKILIISVTPPRTGQKQTTEHPPGLGHISGHLLDTIFSDALTADIEQLERTNLLIRHLTERQKKSLDLRHIDVCLMAPQRSFAHIARQFYGNMPIMVRVLMRLLGISPRDDASITSFLLFEPAFIRALIEQGYQDAQKNRAKLHEFLEISK</sequence>
<evidence type="ECO:0000256" key="1">
    <source>
        <dbReference type="ARBA" id="ARBA00022801"/>
    </source>
</evidence>
<protein>
    <recommendedName>
        <fullName evidence="5">PNPLA domain-containing protein</fullName>
    </recommendedName>
</protein>
<feature type="domain" description="PNPLA" evidence="5">
    <location>
        <begin position="11"/>
        <end position="224"/>
    </location>
</feature>
<feature type="active site" description="Proton acceptor" evidence="4">
    <location>
        <position position="211"/>
    </location>
</feature>
<evidence type="ECO:0000256" key="3">
    <source>
        <dbReference type="ARBA" id="ARBA00023098"/>
    </source>
</evidence>
<keyword evidence="2 4" id="KW-0442">Lipid degradation</keyword>
<dbReference type="InterPro" id="IPR016035">
    <property type="entry name" value="Acyl_Trfase/lysoPLipase"/>
</dbReference>
<dbReference type="EMBL" id="CAKLDI010000001">
    <property type="protein sequence ID" value="CAH0534213.1"/>
    <property type="molecule type" value="Genomic_DNA"/>
</dbReference>
<dbReference type="Proteomes" id="UP000838672">
    <property type="component" value="Unassembled WGS sequence"/>
</dbReference>
<accession>A0ABM8ZV67</accession>
<dbReference type="RefSeq" id="WP_237466607.1">
    <property type="nucleotide sequence ID" value="NZ_CAKLDI010000001.1"/>
</dbReference>
<dbReference type="InterPro" id="IPR002641">
    <property type="entry name" value="PNPLA_dom"/>
</dbReference>
<comment type="caution">
    <text evidence="4">Lacks conserved residue(s) required for the propagation of feature annotation.</text>
</comment>
<dbReference type="SUPFAM" id="SSF52151">
    <property type="entry name" value="FabD/lysophospholipase-like"/>
    <property type="match status" value="1"/>
</dbReference>
<feature type="short sequence motif" description="GXSXG" evidence="4">
    <location>
        <begin position="47"/>
        <end position="51"/>
    </location>
</feature>
<keyword evidence="1 4" id="KW-0378">Hydrolase</keyword>
<keyword evidence="7" id="KW-1185">Reference proteome</keyword>
<organism evidence="6 7">
    <name type="scientific">Vibrio stylophorae</name>
    <dbReference type="NCBI Taxonomy" id="659351"/>
    <lineage>
        <taxon>Bacteria</taxon>
        <taxon>Pseudomonadati</taxon>
        <taxon>Pseudomonadota</taxon>
        <taxon>Gammaproteobacteria</taxon>
        <taxon>Vibrionales</taxon>
        <taxon>Vibrionaceae</taxon>
        <taxon>Vibrio</taxon>
    </lineage>
</organism>
<dbReference type="PANTHER" id="PTHR14226">
    <property type="entry name" value="NEUROPATHY TARGET ESTERASE/SWISS CHEESE D.MELANOGASTER"/>
    <property type="match status" value="1"/>
</dbReference>
<comment type="caution">
    <text evidence="6">The sequence shown here is derived from an EMBL/GenBank/DDBJ whole genome shotgun (WGS) entry which is preliminary data.</text>
</comment>
<dbReference type="Pfam" id="PF01734">
    <property type="entry name" value="Patatin"/>
    <property type="match status" value="1"/>
</dbReference>
<evidence type="ECO:0000313" key="6">
    <source>
        <dbReference type="EMBL" id="CAH0534213.1"/>
    </source>
</evidence>
<evidence type="ECO:0000313" key="7">
    <source>
        <dbReference type="Proteomes" id="UP000838672"/>
    </source>
</evidence>
<proteinExistence type="predicted"/>
<reference evidence="6" key="1">
    <citation type="submission" date="2021-11" db="EMBL/GenBank/DDBJ databases">
        <authorList>
            <person name="Rodrigo-Torres L."/>
            <person name="Arahal R. D."/>
            <person name="Lucena T."/>
        </authorList>
    </citation>
    <scope>NUCLEOTIDE SEQUENCE</scope>
    <source>
        <strain evidence="6">CECT 7929</strain>
    </source>
</reference>
<dbReference type="PROSITE" id="PS51635">
    <property type="entry name" value="PNPLA"/>
    <property type="match status" value="1"/>
</dbReference>
<dbReference type="PANTHER" id="PTHR14226:SF57">
    <property type="entry name" value="BLR7027 PROTEIN"/>
    <property type="match status" value="1"/>
</dbReference>